<feature type="repeat" description="ANK" evidence="9">
    <location>
        <begin position="607"/>
        <end position="639"/>
    </location>
</feature>
<reference evidence="13" key="2">
    <citation type="submission" date="2025-08" db="UniProtKB">
        <authorList>
            <consortium name="Ensembl"/>
        </authorList>
    </citation>
    <scope>IDENTIFICATION</scope>
</reference>
<feature type="compositionally biased region" description="Gly residues" evidence="10">
    <location>
        <begin position="1545"/>
        <end position="1561"/>
    </location>
</feature>
<comment type="subcellular location">
    <subcellularLocation>
        <location evidence="1">Cytoplasm</location>
        <location evidence="1">Cytoskeleton</location>
    </subcellularLocation>
    <subcellularLocation>
        <location evidence="2">Membrane</location>
    </subcellularLocation>
</comment>
<evidence type="ECO:0000256" key="4">
    <source>
        <dbReference type="ARBA" id="ARBA00022553"/>
    </source>
</evidence>
<dbReference type="FunFam" id="2.60.220.30:FF:000001">
    <property type="entry name" value="Ankyrin-3 isoform 2"/>
    <property type="match status" value="1"/>
</dbReference>
<evidence type="ECO:0000313" key="13">
    <source>
        <dbReference type="Ensembl" id="ENSGACP00000061132.1"/>
    </source>
</evidence>
<dbReference type="Proteomes" id="UP000007635">
    <property type="component" value="Chromosome XIII"/>
</dbReference>
<dbReference type="InterPro" id="IPR000488">
    <property type="entry name" value="Death_dom"/>
</dbReference>
<feature type="repeat" description="ANK" evidence="9">
    <location>
        <begin position="504"/>
        <end position="536"/>
    </location>
</feature>
<feature type="repeat" description="ANK" evidence="9">
    <location>
        <begin position="50"/>
        <end position="82"/>
    </location>
</feature>
<dbReference type="InterPro" id="IPR000906">
    <property type="entry name" value="ZU5_dom"/>
</dbReference>
<dbReference type="SUPFAM" id="SSF47986">
    <property type="entry name" value="DEATH domain"/>
    <property type="match status" value="1"/>
</dbReference>
<dbReference type="PROSITE" id="PS50017">
    <property type="entry name" value="DEATH_DOMAIN"/>
    <property type="match status" value="1"/>
</dbReference>
<keyword evidence="4" id="KW-0597">Phosphoprotein</keyword>
<feature type="repeat" description="ANK" evidence="9">
    <location>
        <begin position="438"/>
        <end position="470"/>
    </location>
</feature>
<feature type="repeat" description="ANK" evidence="9">
    <location>
        <begin position="240"/>
        <end position="272"/>
    </location>
</feature>
<dbReference type="Pfam" id="PF17809">
    <property type="entry name" value="UPA_2"/>
    <property type="match status" value="1"/>
</dbReference>
<evidence type="ECO:0000256" key="1">
    <source>
        <dbReference type="ARBA" id="ARBA00004245"/>
    </source>
</evidence>
<dbReference type="SMART" id="SM00248">
    <property type="entry name" value="ANK"/>
    <property type="match status" value="15"/>
</dbReference>
<dbReference type="CDD" id="cd08805">
    <property type="entry name" value="Death_ank1"/>
    <property type="match status" value="1"/>
</dbReference>
<dbReference type="Pfam" id="PF12796">
    <property type="entry name" value="Ank_2"/>
    <property type="match status" value="4"/>
</dbReference>
<dbReference type="SMART" id="SM00218">
    <property type="entry name" value="ZU5"/>
    <property type="match status" value="1"/>
</dbReference>
<feature type="domain" description="ZU5" evidence="12">
    <location>
        <begin position="775"/>
        <end position="930"/>
    </location>
</feature>
<reference evidence="13" key="3">
    <citation type="submission" date="2025-09" db="UniProtKB">
        <authorList>
            <consortium name="Ensembl"/>
        </authorList>
    </citation>
    <scope>IDENTIFICATION</scope>
</reference>
<feature type="repeat" description="ANK" evidence="9">
    <location>
        <begin position="372"/>
        <end position="404"/>
    </location>
</feature>
<dbReference type="Gene3D" id="1.25.40.20">
    <property type="entry name" value="Ankyrin repeat-containing domain"/>
    <property type="match status" value="4"/>
</dbReference>
<evidence type="ECO:0000256" key="6">
    <source>
        <dbReference type="ARBA" id="ARBA00023043"/>
    </source>
</evidence>
<dbReference type="PROSITE" id="PS50088">
    <property type="entry name" value="ANK_REPEAT"/>
    <property type="match status" value="15"/>
</dbReference>
<dbReference type="FunFam" id="1.25.40.20:FF:000003">
    <property type="entry name" value="Ankyrin, isoform B"/>
    <property type="match status" value="1"/>
</dbReference>
<feature type="repeat" description="ANK" evidence="9">
    <location>
        <begin position="273"/>
        <end position="305"/>
    </location>
</feature>
<proteinExistence type="predicted"/>
<dbReference type="SUPFAM" id="SSF48403">
    <property type="entry name" value="Ankyrin repeat"/>
    <property type="match status" value="2"/>
</dbReference>
<evidence type="ECO:0000313" key="14">
    <source>
        <dbReference type="Proteomes" id="UP000007635"/>
    </source>
</evidence>
<dbReference type="Gene3D" id="2.60.40.2660">
    <property type="match status" value="1"/>
</dbReference>
<dbReference type="Gene3D" id="2.60.220.30">
    <property type="match status" value="2"/>
</dbReference>
<sequence length="1795" mass="194809">MSDPVSAAPPARQGGADAGNSFLRAARSGNLDKALDHIKNGIDINTANQNGLNGLHLASKEGHVKMVLELLHNGIVLETTTKVKIPSESVSSCGICLTGESHVVPSRSSEFNMKLFTCALNTGLICPMNALLGGHIMTVSSHMGIIDVGRLISVLAVCCPCVGPSKCSCLSLQNGITPLHIAARRGNVIMVRLLLDRGAQIDAKTKDELTPLHCAARNGHVRIIEILLDHGAPIQAKTKNGLSPIHMSAQGDHMDCVKQLLQYNAEIDDITLDHLTPLHVAAHCGHQRMAKVLLDKGAKPNSRALNGFTPLHIACKKNHMRVMDLLLKHSASIEAVTESGLTPLHVASFMGHLNIVKMLLQKGASPSASNVKVETPLHMASRAGHHEVAEFLLKNAAPVDAKAKDDQTPLHCAARMGHKELVKLLLEHKANPNSTTTAGHTPLHIAAREGHAQTVRILLDMEAQQTKMTKKGFTPLHVASKYGKVDVAELLLERGANPNAAGKNGLTPLHVAVHHNNLDVVNLLVSKGGSPHSAARVIKKGDTQNGYTALHIASKQNQVEVANSLLQYGASANMGYTPLHVACHYGNIKIVKFLLQQQADVNSKTRLSYTPLHQAAQQGHTDIVTLLLKHGAQPNETTTVTLSIAKRLGYISVIDVLKLVTEETTTTEKHRMSFPETVDEILDVSEDEGREALGRRCKEPPGSDLCSFLLPCTRNYSPAIPRIPRVSPETVILKEHHTPLPLPKEYDDDSLIPSSPATETSDNVSPVASPIHTGFLVSFMVDARGGSMRGSRHNGLRVIIPPRTCAAPTRITCRLVKPQKLTSPPPLVEGEGLASRIISLGPAGMQFLGPVIVEIPHFAALGRGDRELVVLRSENGSVWKEHRNRYGDEVLETILNGMDEELESQEELGKKRIRRIISTDFPLYFAVVSRVQQESDLIGPEGGLLLSKLVPLVQATFPETAVTKRVRLGLQAQPVPDELVAKLLGNQANFSPVVTVEPRRRKFHRPIGLCIPLPPSWRDSPRDSGEGDTTSLRLLCSVIGGTAPAQWEDITGTTKLVYAKDSASFTTNVSARFWLADCPRTAEAVSFANLLYRELSAVPYMAKFVVFAKMNELREGRLRCYCMTDDKMDKTLEQHENFTEVARSRDIEVMEGMPLHLECSGNLLPVRKATQQPRCFSFQAFRDNRLPVSVKVRDSSKEHTGFLSFLRKSTKYEDNQHVLCNLNITMPPCIKIAGSEDRRRTLTPLALRERYSALNEPAMGTSAMERTEVKMAVIAEQLGLSWAELARELQLSVDDINKIRVENPNSLLEQSSALLNLWAAREGKRAKMESLYAALKSIDRMDIVTMLEGQPPQPARQGSRDFTRRRNNRDNVSPGMTNGYGLAQEELLSPASMQYSLPSPLGAEPYWQEVSSLDCAPIATTEEDTLMEMSDVQVWPSGNSPSLVPVEDSSLECSNADDSEGLLGLPYGSLGRPASQASAASGGGGVLCGSIELPEDDSEMGVDSLSTATPASLGGTIAGINLNRLNNCQGSRASSEVSAVTSTAGGDGAGGGGGEGGGTGSEEGLSLVAGQQRVYARLSESPGLSCVADRNGNGGNGGGGGSFLSYLQEQTGPGWIPVTDPTQAWVGSQPKPRQAMDTMISSVCNAVDGDLSRASQEALLQPVRDTGHSEMLRGHFRGTQPFEKGLGFPHRVPEPTAWGQVSVPLLPRKIRGTFVLYDNKSVVQILHFVYKFRCCKGFNCPTNFFQHFKKSALYHPRYVLETLIQHFLSHTHTHTHTHTLSRNRTQDGHKQSGQI</sequence>
<dbReference type="FunFam" id="1.10.533.10:FF:000010">
    <property type="entry name" value="Ankyrin 1"/>
    <property type="match status" value="1"/>
</dbReference>
<feature type="repeat" description="ANK" evidence="9">
    <location>
        <begin position="574"/>
        <end position="606"/>
    </location>
</feature>
<accession>A0AAQ4RDV0</accession>
<evidence type="ECO:0000256" key="9">
    <source>
        <dbReference type="PROSITE-ProRule" id="PRU00023"/>
    </source>
</evidence>
<dbReference type="Ensembl" id="ENSGACT00000071124.1">
    <property type="protein sequence ID" value="ENSGACP00000061132.1"/>
    <property type="gene ID" value="ENSGACG00000008464.2"/>
</dbReference>
<feature type="domain" description="Death" evidence="11">
    <location>
        <begin position="1267"/>
        <end position="1351"/>
    </location>
</feature>
<keyword evidence="5" id="KW-0677">Repeat</keyword>
<feature type="repeat" description="ANK" evidence="9">
    <location>
        <begin position="339"/>
        <end position="371"/>
    </location>
</feature>
<feature type="repeat" description="ANK" evidence="9">
    <location>
        <begin position="405"/>
        <end position="437"/>
    </location>
</feature>
<keyword evidence="3" id="KW-0963">Cytoplasm</keyword>
<dbReference type="Pfam" id="PF13637">
    <property type="entry name" value="Ank_4"/>
    <property type="match status" value="2"/>
</dbReference>
<dbReference type="GO" id="GO:0005856">
    <property type="term" value="C:cytoskeleton"/>
    <property type="evidence" value="ECO:0007669"/>
    <property type="project" value="UniProtKB-SubCell"/>
</dbReference>
<dbReference type="Gene3D" id="1.10.533.10">
    <property type="entry name" value="Death Domain, Fas"/>
    <property type="match status" value="1"/>
</dbReference>
<dbReference type="InterPro" id="IPR002110">
    <property type="entry name" value="Ankyrin_rpt"/>
</dbReference>
<dbReference type="PROSITE" id="PS51145">
    <property type="entry name" value="ZU5"/>
    <property type="match status" value="2"/>
</dbReference>
<protein>
    <recommendedName>
        <fullName evidence="15">Ankyrin 1, erythrocytic a</fullName>
    </recommendedName>
</protein>
<dbReference type="FunFam" id="2.60.40.2660:FF:000002">
    <property type="entry name" value="Ankyrin-1 isoform B"/>
    <property type="match status" value="1"/>
</dbReference>
<feature type="repeat" description="ANK" evidence="9">
    <location>
        <begin position="207"/>
        <end position="239"/>
    </location>
</feature>
<feature type="domain" description="ZU5" evidence="12">
    <location>
        <begin position="932"/>
        <end position="1078"/>
    </location>
</feature>
<dbReference type="InterPro" id="IPR051165">
    <property type="entry name" value="Multifunctional_ANK_Repeat"/>
</dbReference>
<evidence type="ECO:0000256" key="7">
    <source>
        <dbReference type="ARBA" id="ARBA00023136"/>
    </source>
</evidence>
<keyword evidence="8" id="KW-0206">Cytoskeleton</keyword>
<feature type="region of interest" description="Disordered" evidence="10">
    <location>
        <begin position="738"/>
        <end position="765"/>
    </location>
</feature>
<dbReference type="Pfam" id="PF00531">
    <property type="entry name" value="Death"/>
    <property type="match status" value="1"/>
</dbReference>
<feature type="repeat" description="ANK" evidence="9">
    <location>
        <begin position="306"/>
        <end position="338"/>
    </location>
</feature>
<evidence type="ECO:0008006" key="15">
    <source>
        <dbReference type="Google" id="ProtNLM"/>
    </source>
</evidence>
<reference evidence="13 14" key="1">
    <citation type="journal article" date="2021" name="G3 (Bethesda)">
        <title>Improved contiguity of the threespine stickleback genome using long-read sequencing.</title>
        <authorList>
            <person name="Nath S."/>
            <person name="Shaw D.E."/>
            <person name="White M.A."/>
        </authorList>
    </citation>
    <scope>NUCLEOTIDE SEQUENCE [LARGE SCALE GENOMIC DNA]</scope>
    <source>
        <strain evidence="13 14">Lake Benthic</strain>
    </source>
</reference>
<organism evidence="13 14">
    <name type="scientific">Gasterosteus aculeatus aculeatus</name>
    <name type="common">three-spined stickleback</name>
    <dbReference type="NCBI Taxonomy" id="481459"/>
    <lineage>
        <taxon>Eukaryota</taxon>
        <taxon>Metazoa</taxon>
        <taxon>Chordata</taxon>
        <taxon>Craniata</taxon>
        <taxon>Vertebrata</taxon>
        <taxon>Euteleostomi</taxon>
        <taxon>Actinopterygii</taxon>
        <taxon>Neopterygii</taxon>
        <taxon>Teleostei</taxon>
        <taxon>Neoteleostei</taxon>
        <taxon>Acanthomorphata</taxon>
        <taxon>Eupercaria</taxon>
        <taxon>Perciformes</taxon>
        <taxon>Cottioidei</taxon>
        <taxon>Gasterosteales</taxon>
        <taxon>Gasterosteidae</taxon>
        <taxon>Gasterosteus</taxon>
    </lineage>
</organism>
<dbReference type="Pfam" id="PF00791">
    <property type="entry name" value="ZU5"/>
    <property type="match status" value="1"/>
</dbReference>
<feature type="region of interest" description="Disordered" evidence="10">
    <location>
        <begin position="1775"/>
        <end position="1795"/>
    </location>
</feature>
<feature type="region of interest" description="Disordered" evidence="10">
    <location>
        <begin position="1488"/>
        <end position="1507"/>
    </location>
</feature>
<evidence type="ECO:0000256" key="5">
    <source>
        <dbReference type="ARBA" id="ARBA00022737"/>
    </source>
</evidence>
<feature type="region of interest" description="Disordered" evidence="10">
    <location>
        <begin position="1349"/>
        <end position="1378"/>
    </location>
</feature>
<dbReference type="InterPro" id="IPR011029">
    <property type="entry name" value="DEATH-like_dom_sf"/>
</dbReference>
<feature type="compositionally biased region" description="Low complexity" evidence="10">
    <location>
        <begin position="1533"/>
        <end position="1544"/>
    </location>
</feature>
<dbReference type="GO" id="GO:0007165">
    <property type="term" value="P:signal transduction"/>
    <property type="evidence" value="ECO:0007669"/>
    <property type="project" value="InterPro"/>
</dbReference>
<dbReference type="SMART" id="SM00005">
    <property type="entry name" value="DEATH"/>
    <property type="match status" value="1"/>
</dbReference>
<keyword evidence="6 9" id="KW-0040">ANK repeat</keyword>
<keyword evidence="14" id="KW-1185">Reference proteome</keyword>
<dbReference type="FunFam" id="2.60.220.30:FF:000002">
    <property type="entry name" value="Ankyrin-3 isoform 2"/>
    <property type="match status" value="1"/>
</dbReference>
<evidence type="ECO:0000256" key="2">
    <source>
        <dbReference type="ARBA" id="ARBA00004370"/>
    </source>
</evidence>
<evidence type="ECO:0000259" key="12">
    <source>
        <dbReference type="PROSITE" id="PS51145"/>
    </source>
</evidence>
<feature type="repeat" description="ANK" evidence="9">
    <location>
        <begin position="174"/>
        <end position="206"/>
    </location>
</feature>
<dbReference type="PANTHER" id="PTHR24123:SF71">
    <property type="entry name" value="ANKYRIN 1, ERYTHROCYTIC A ISOFORM X1"/>
    <property type="match status" value="1"/>
</dbReference>
<dbReference type="Pfam" id="PF00023">
    <property type="entry name" value="Ank"/>
    <property type="match status" value="2"/>
</dbReference>
<dbReference type="PROSITE" id="PS50297">
    <property type="entry name" value="ANK_REP_REGION"/>
    <property type="match status" value="15"/>
</dbReference>
<feature type="compositionally biased region" description="Polar residues" evidence="10">
    <location>
        <begin position="752"/>
        <end position="765"/>
    </location>
</feature>
<evidence type="ECO:0000256" key="8">
    <source>
        <dbReference type="ARBA" id="ARBA00023212"/>
    </source>
</evidence>
<dbReference type="PRINTS" id="PR01415">
    <property type="entry name" value="ANKYRIN"/>
</dbReference>
<dbReference type="InterPro" id="IPR040745">
    <property type="entry name" value="Ankyrin_UPA"/>
</dbReference>
<dbReference type="GeneTree" id="ENSGT00940000155760"/>
<dbReference type="InterPro" id="IPR036770">
    <property type="entry name" value="Ankyrin_rpt-contain_sf"/>
</dbReference>
<evidence type="ECO:0000259" key="11">
    <source>
        <dbReference type="PROSITE" id="PS50017"/>
    </source>
</evidence>
<keyword evidence="7" id="KW-0472">Membrane</keyword>
<dbReference type="PANTHER" id="PTHR24123">
    <property type="entry name" value="ANKYRIN REPEAT-CONTAINING"/>
    <property type="match status" value="1"/>
</dbReference>
<feature type="compositionally biased region" description="Basic and acidic residues" evidence="10">
    <location>
        <begin position="1784"/>
        <end position="1795"/>
    </location>
</feature>
<dbReference type="FunFam" id="1.25.40.20:FF:000001">
    <property type="entry name" value="Ankyrin-2 isoform 2"/>
    <property type="match status" value="1"/>
</dbReference>
<feature type="repeat" description="ANK" evidence="9">
    <location>
        <begin position="545"/>
        <end position="577"/>
    </location>
</feature>
<feature type="repeat" description="ANK" evidence="9">
    <location>
        <begin position="471"/>
        <end position="503"/>
    </location>
</feature>
<evidence type="ECO:0000256" key="10">
    <source>
        <dbReference type="SAM" id="MobiDB-lite"/>
    </source>
</evidence>
<dbReference type="GO" id="GO:0016020">
    <property type="term" value="C:membrane"/>
    <property type="evidence" value="ECO:0007669"/>
    <property type="project" value="UniProtKB-SubCell"/>
</dbReference>
<evidence type="ECO:0000256" key="3">
    <source>
        <dbReference type="ARBA" id="ARBA00022490"/>
    </source>
</evidence>
<name>A0AAQ4RDV0_GASAC</name>
<feature type="region of interest" description="Disordered" evidence="10">
    <location>
        <begin position="1533"/>
        <end position="1561"/>
    </location>
</feature>